<dbReference type="InterPro" id="IPR009080">
    <property type="entry name" value="tRNAsynth_Ia_anticodon-bd"/>
</dbReference>
<comment type="domain">
    <text evidence="8">The C-terminal coiled-coil domain is crucial for aminoacylation activity.</text>
</comment>
<feature type="domain" description="Valyl-tRNA synthetase tRNA-binding arm" evidence="11">
    <location>
        <begin position="819"/>
        <end position="879"/>
    </location>
</feature>
<feature type="short sequence motif" description="'KMSKS' region" evidence="8">
    <location>
        <begin position="527"/>
        <end position="531"/>
    </location>
</feature>
<feature type="domain" description="Methionyl/Valyl/Leucyl/Isoleucyl-tRNA synthetase anticodon-binding" evidence="10">
    <location>
        <begin position="617"/>
        <end position="751"/>
    </location>
</feature>
<proteinExistence type="inferred from homology"/>
<evidence type="ECO:0000259" key="9">
    <source>
        <dbReference type="Pfam" id="PF00133"/>
    </source>
</evidence>
<dbReference type="PRINTS" id="PR00986">
    <property type="entry name" value="TRNASYNTHVAL"/>
</dbReference>
<keyword evidence="8" id="KW-0175">Coiled coil</keyword>
<evidence type="ECO:0000313" key="12">
    <source>
        <dbReference type="EMBL" id="EKD66077.1"/>
    </source>
</evidence>
<dbReference type="EMBL" id="AMFJ01021652">
    <property type="protein sequence ID" value="EKD66077.1"/>
    <property type="molecule type" value="Genomic_DNA"/>
</dbReference>
<evidence type="ECO:0000256" key="7">
    <source>
        <dbReference type="ARBA" id="ARBA00047552"/>
    </source>
</evidence>
<reference evidence="12" key="1">
    <citation type="journal article" date="2012" name="Science">
        <title>Fermentation, hydrogen, and sulfur metabolism in multiple uncultivated bacterial phyla.</title>
        <authorList>
            <person name="Wrighton K.C."/>
            <person name="Thomas B.C."/>
            <person name="Sharon I."/>
            <person name="Miller C.S."/>
            <person name="Castelle C.J."/>
            <person name="VerBerkmoes N.C."/>
            <person name="Wilkins M.J."/>
            <person name="Hettich R.L."/>
            <person name="Lipton M.S."/>
            <person name="Williams K.H."/>
            <person name="Long P.E."/>
            <person name="Banfield J.F."/>
        </authorList>
    </citation>
    <scope>NUCLEOTIDE SEQUENCE [LARGE SCALE GENOMIC DNA]</scope>
</reference>
<dbReference type="SUPFAM" id="SSF52374">
    <property type="entry name" value="Nucleotidylyl transferase"/>
    <property type="match status" value="1"/>
</dbReference>
<dbReference type="InterPro" id="IPR014729">
    <property type="entry name" value="Rossmann-like_a/b/a_fold"/>
</dbReference>
<keyword evidence="3 8" id="KW-0547">Nucleotide-binding</keyword>
<dbReference type="GO" id="GO:0005829">
    <property type="term" value="C:cytosol"/>
    <property type="evidence" value="ECO:0007669"/>
    <property type="project" value="TreeGrafter"/>
</dbReference>
<organism evidence="12">
    <name type="scientific">uncultured bacterium</name>
    <name type="common">gcode 4</name>
    <dbReference type="NCBI Taxonomy" id="1234023"/>
    <lineage>
        <taxon>Bacteria</taxon>
        <taxon>environmental samples</taxon>
    </lineage>
</organism>
<evidence type="ECO:0000256" key="6">
    <source>
        <dbReference type="ARBA" id="ARBA00023146"/>
    </source>
</evidence>
<dbReference type="EC" id="6.1.1.9" evidence="8"/>
<dbReference type="InterPro" id="IPR019499">
    <property type="entry name" value="Val-tRNA_synth_tRNA-bd"/>
</dbReference>
<dbReference type="Pfam" id="PF10458">
    <property type="entry name" value="Val_tRNA-synt_C"/>
    <property type="match status" value="1"/>
</dbReference>
<evidence type="ECO:0000256" key="8">
    <source>
        <dbReference type="HAMAP-Rule" id="MF_02004"/>
    </source>
</evidence>
<evidence type="ECO:0000256" key="5">
    <source>
        <dbReference type="ARBA" id="ARBA00022917"/>
    </source>
</evidence>
<dbReference type="HAMAP" id="MF_02004">
    <property type="entry name" value="Val_tRNA_synth_type1"/>
    <property type="match status" value="1"/>
</dbReference>
<comment type="function">
    <text evidence="8">Catalyzes the attachment of valine to tRNA(Val). As ValRS can inadvertently accommodate and process structurally similar amino acids such as threonine, to avoid such errors, it has a 'posttransfer' editing activity that hydrolyzes mischarged Thr-tRNA(Val) in a tRNA-dependent manner.</text>
</comment>
<dbReference type="NCBIfam" id="NF004349">
    <property type="entry name" value="PRK05729.1"/>
    <property type="match status" value="1"/>
</dbReference>
<dbReference type="InterPro" id="IPR013155">
    <property type="entry name" value="M/V/L/I-tRNA-synth_anticd-bd"/>
</dbReference>
<dbReference type="SUPFAM" id="SSF46589">
    <property type="entry name" value="tRNA-binding arm"/>
    <property type="match status" value="1"/>
</dbReference>
<dbReference type="GO" id="GO:0004832">
    <property type="term" value="F:valine-tRNA ligase activity"/>
    <property type="evidence" value="ECO:0007669"/>
    <property type="project" value="UniProtKB-UniRule"/>
</dbReference>
<evidence type="ECO:0000256" key="1">
    <source>
        <dbReference type="ARBA" id="ARBA00022490"/>
    </source>
</evidence>
<dbReference type="FunFam" id="3.40.50.620:FF:000020">
    <property type="entry name" value="Valine--tRNA ligase, mitochondrial"/>
    <property type="match status" value="1"/>
</dbReference>
<protein>
    <recommendedName>
        <fullName evidence="8">Valine--tRNA ligase</fullName>
        <ecNumber evidence="8">6.1.1.9</ecNumber>
    </recommendedName>
    <alternativeName>
        <fullName evidence="8">Valyl-tRNA synthetase</fullName>
        <shortName evidence="8">ValRS</shortName>
    </alternativeName>
</protein>
<dbReference type="Gene3D" id="1.10.287.380">
    <property type="entry name" value="Valyl-tRNA synthetase, C-terminal domain"/>
    <property type="match status" value="1"/>
</dbReference>
<dbReference type="PANTHER" id="PTHR11946">
    <property type="entry name" value="VALYL-TRNA SYNTHETASES"/>
    <property type="match status" value="1"/>
</dbReference>
<name>K2AWA1_9BACT</name>
<dbReference type="GO" id="GO:0006438">
    <property type="term" value="P:valyl-tRNA aminoacylation"/>
    <property type="evidence" value="ECO:0007669"/>
    <property type="project" value="UniProtKB-UniRule"/>
</dbReference>
<comment type="domain">
    <text evidence="8">ValRS has two distinct active sites: one for aminoacylation and one for editing. The misactivated threonine is translocated from the active site to the editing site.</text>
</comment>
<keyword evidence="5 8" id="KW-0648">Protein biosynthesis</keyword>
<dbReference type="GO" id="GO:0005524">
    <property type="term" value="F:ATP binding"/>
    <property type="evidence" value="ECO:0007669"/>
    <property type="project" value="UniProtKB-UniRule"/>
</dbReference>
<comment type="catalytic activity">
    <reaction evidence="7 8">
        <text>tRNA(Val) + L-valine + ATP = L-valyl-tRNA(Val) + AMP + diphosphate</text>
        <dbReference type="Rhea" id="RHEA:10704"/>
        <dbReference type="Rhea" id="RHEA-COMP:9672"/>
        <dbReference type="Rhea" id="RHEA-COMP:9708"/>
        <dbReference type="ChEBI" id="CHEBI:30616"/>
        <dbReference type="ChEBI" id="CHEBI:33019"/>
        <dbReference type="ChEBI" id="CHEBI:57762"/>
        <dbReference type="ChEBI" id="CHEBI:78442"/>
        <dbReference type="ChEBI" id="CHEBI:78537"/>
        <dbReference type="ChEBI" id="CHEBI:456215"/>
        <dbReference type="EC" id="6.1.1.9"/>
    </reaction>
</comment>
<dbReference type="InterPro" id="IPR033705">
    <property type="entry name" value="Anticodon_Ia_Val"/>
</dbReference>
<sequence>MEFAKKYNPKDFESDIYKKWEAEDKFKPRESRTGKTFYIPMPPPNVTGNLHVGHVLTMTLEDIMVRYHRLKWDDTVWIPWTDHAGISTQNVVEKKLAKEGISRVELWREKFLEEVWKWKDEYHKNITDQIKLSWASCDWSKERFTFDEGLNKTVEKVFVNLYEKWLIYRWEYMVNYSPALKTVVSDIEVEYKEEQAEMYYITYFVSGSDNELVVATTRPETMLADQAIAVNPKDKRYKRLIWRNVILPILNKEIPIIGDEAVDMEFGTWVLKITPAHDSTDFQIGKKHWLRLDYSVIDNAGYMNREAGIFAGQDIKTARENIVELLKSKWNFLKQEPYTHKVGYCERTWCKIETVISTQWFVKADKLAEKVIFWYKKWEFKIIPERFNKVFEDWIYNLRDWCISRQLWWGHQIPAYYDVKTWKLLEVSLDEEKVFAKYWRENVARDEDVLDTWFSSALWPFSILDWDFENKSELFEKYYPAQMLETGGDILFFWVIRMLLMWYEFTDMAPFKEIYLNWLILDDKWKKMSKSFWNSISPIGIVDEYSSDSLRLSLVIGNTPGNNMNFSIKNVETASIFLNKLWNISRFVFSNIWEISKTYTDIEKSITSNYDKLLNHEKWIISKLKGIIETTTAWMESYNFSLTWMDLISFTRDDFSDFYIEEYKLTKDISTHWDDILAFSILTLLKLWHPYVPFITEEIYNKLRTWVTLIDNSWPELGIIKDENIEKDMSILYEVIKSIRNIKALKWVKPGEFIDVNFKTDELSSKLIQDNEIILKWLAKIGNIKFFNSWEEIDKDKFSFAIVDTIEIYADLWGEINPEEEKSRLKLEIEDRKEYIKIIDHKLLNAEFIKNAPESVVRAEQAKKAQALEHLEKLKMKFNSL</sequence>
<comment type="similarity">
    <text evidence="8">Belongs to the class-I aminoacyl-tRNA synthetase family. ValS type 1 subfamily.</text>
</comment>
<dbReference type="InterPro" id="IPR002300">
    <property type="entry name" value="aa-tRNA-synth_Ia"/>
</dbReference>
<gene>
    <name evidence="8" type="primary">valS</name>
    <name evidence="12" type="ORF">ACD_49C00066G0001</name>
</gene>
<dbReference type="PANTHER" id="PTHR11946:SF93">
    <property type="entry name" value="VALINE--TRNA LIGASE, CHLOROPLASTIC_MITOCHONDRIAL 2"/>
    <property type="match status" value="1"/>
</dbReference>
<dbReference type="PROSITE" id="PS00178">
    <property type="entry name" value="AA_TRNA_LIGASE_I"/>
    <property type="match status" value="1"/>
</dbReference>
<feature type="binding site" evidence="8">
    <location>
        <position position="530"/>
    </location>
    <ligand>
        <name>ATP</name>
        <dbReference type="ChEBI" id="CHEBI:30616"/>
    </ligand>
</feature>
<dbReference type="Pfam" id="PF08264">
    <property type="entry name" value="Anticodon_1"/>
    <property type="match status" value="1"/>
</dbReference>
<keyword evidence="4 8" id="KW-0067">ATP-binding</keyword>
<evidence type="ECO:0000256" key="2">
    <source>
        <dbReference type="ARBA" id="ARBA00022598"/>
    </source>
</evidence>
<feature type="domain" description="Aminoacyl-tRNA synthetase class Ia" evidence="9">
    <location>
        <begin position="16"/>
        <end position="566"/>
    </location>
</feature>
<keyword evidence="1 8" id="KW-0963">Cytoplasm</keyword>
<dbReference type="InterPro" id="IPR037118">
    <property type="entry name" value="Val-tRNA_synth_C_sf"/>
</dbReference>
<evidence type="ECO:0000259" key="10">
    <source>
        <dbReference type="Pfam" id="PF08264"/>
    </source>
</evidence>
<dbReference type="NCBIfam" id="TIGR00422">
    <property type="entry name" value="valS"/>
    <property type="match status" value="1"/>
</dbReference>
<keyword evidence="2 8" id="KW-0436">Ligase</keyword>
<dbReference type="SUPFAM" id="SSF50677">
    <property type="entry name" value="ValRS/IleRS/LeuRS editing domain"/>
    <property type="match status" value="1"/>
</dbReference>
<dbReference type="CDD" id="cd07962">
    <property type="entry name" value="Anticodon_Ia_Val"/>
    <property type="match status" value="1"/>
</dbReference>
<dbReference type="SUPFAM" id="SSF47323">
    <property type="entry name" value="Anticodon-binding domain of a subclass of class I aminoacyl-tRNA synthetases"/>
    <property type="match status" value="1"/>
</dbReference>
<feature type="short sequence motif" description="'HIGH' region" evidence="8">
    <location>
        <begin position="44"/>
        <end position="54"/>
    </location>
</feature>
<dbReference type="InterPro" id="IPR002303">
    <property type="entry name" value="Valyl-tRNA_ligase"/>
</dbReference>
<evidence type="ECO:0000256" key="3">
    <source>
        <dbReference type="ARBA" id="ARBA00022741"/>
    </source>
</evidence>
<dbReference type="InterPro" id="IPR009008">
    <property type="entry name" value="Val/Leu/Ile-tRNA-synth_edit"/>
</dbReference>
<keyword evidence="6 8" id="KW-0030">Aminoacyl-tRNA synthetase</keyword>
<dbReference type="Gene3D" id="3.40.50.620">
    <property type="entry name" value="HUPs"/>
    <property type="match status" value="2"/>
</dbReference>
<dbReference type="Gene3D" id="1.10.730.10">
    <property type="entry name" value="Isoleucyl-tRNA Synthetase, Domain 1"/>
    <property type="match status" value="1"/>
</dbReference>
<dbReference type="InterPro" id="IPR001412">
    <property type="entry name" value="aa-tRNA-synth_I_CS"/>
</dbReference>
<dbReference type="GO" id="GO:0002161">
    <property type="term" value="F:aminoacyl-tRNA deacylase activity"/>
    <property type="evidence" value="ECO:0007669"/>
    <property type="project" value="InterPro"/>
</dbReference>
<comment type="subcellular location">
    <subcellularLocation>
        <location evidence="8">Cytoplasm</location>
    </subcellularLocation>
</comment>
<comment type="caution">
    <text evidence="12">The sequence shown here is derived from an EMBL/GenBank/DDBJ whole genome shotgun (WGS) entry which is preliminary data.</text>
</comment>
<accession>K2AWA1</accession>
<dbReference type="AlphaFoldDB" id="K2AWA1"/>
<dbReference type="Pfam" id="PF00133">
    <property type="entry name" value="tRNA-synt_1"/>
    <property type="match status" value="1"/>
</dbReference>
<comment type="subunit">
    <text evidence="8">Monomer.</text>
</comment>
<dbReference type="InterPro" id="IPR010978">
    <property type="entry name" value="tRNA-bd_arm"/>
</dbReference>
<evidence type="ECO:0000259" key="11">
    <source>
        <dbReference type="Pfam" id="PF10458"/>
    </source>
</evidence>
<evidence type="ECO:0000256" key="4">
    <source>
        <dbReference type="ARBA" id="ARBA00022840"/>
    </source>
</evidence>